<keyword evidence="4" id="KW-0032">Aminotransferase</keyword>
<dbReference type="EMBL" id="QEEX01000001">
    <property type="protein sequence ID" value="PWB96492.1"/>
    <property type="molecule type" value="Genomic_DNA"/>
</dbReference>
<evidence type="ECO:0000256" key="1">
    <source>
        <dbReference type="ARBA" id="ARBA00001933"/>
    </source>
</evidence>
<dbReference type="PANTHER" id="PTHR43713">
    <property type="entry name" value="GLUTAMATE-1-SEMIALDEHYDE 2,1-AMINOMUTASE"/>
    <property type="match status" value="1"/>
</dbReference>
<name>A0A2U1SY14_9MICO</name>
<organism evidence="4 5">
    <name type="scientific">Homoserinimonas hongtaonis</name>
    <dbReference type="NCBI Taxonomy" id="2079791"/>
    <lineage>
        <taxon>Bacteria</taxon>
        <taxon>Bacillati</taxon>
        <taxon>Actinomycetota</taxon>
        <taxon>Actinomycetes</taxon>
        <taxon>Micrococcales</taxon>
        <taxon>Microbacteriaceae</taxon>
        <taxon>Homoserinimonas</taxon>
    </lineage>
</organism>
<evidence type="ECO:0000256" key="3">
    <source>
        <dbReference type="RuleBase" id="RU003560"/>
    </source>
</evidence>
<dbReference type="Gene3D" id="3.40.640.10">
    <property type="entry name" value="Type I PLP-dependent aspartate aminotransferase-like (Major domain)"/>
    <property type="match status" value="1"/>
</dbReference>
<comment type="caution">
    <text evidence="4">The sequence shown here is derived from an EMBL/GenBank/DDBJ whole genome shotgun (WGS) entry which is preliminary data.</text>
</comment>
<dbReference type="GO" id="GO:0008483">
    <property type="term" value="F:transaminase activity"/>
    <property type="evidence" value="ECO:0007669"/>
    <property type="project" value="UniProtKB-KW"/>
</dbReference>
<dbReference type="Pfam" id="PF00202">
    <property type="entry name" value="Aminotran_3"/>
    <property type="match status" value="1"/>
</dbReference>
<proteinExistence type="inferred from homology"/>
<evidence type="ECO:0000256" key="2">
    <source>
        <dbReference type="ARBA" id="ARBA00022898"/>
    </source>
</evidence>
<sequence>MIAREAYLEHSLPSRATRVMTRGNTRSTLFVPPAPPYAVQGAGSIVTDQLGHRVIDCNNNYTALIHGHAVPQITEAVTGLIGRGTAFGLPTESEIGLAELLAKRTGHSTWRFSNSGTEAVMTAVRAARAFTGRDKLIRFEGSYHGTSDAVVSRTAPGIPGGVRADVIEVPQGDREAFDRAMAEHGNELAAVLIDLMPNRAGLVPADAAFVDHVRESTRRVDALMIVDEVITLRMATNGLSGAYGVEPDLITVGKIIGGGFAVGGVGGRADVLAVFDPLGTGTVGWGGTFSANPITMTAGRIAMELFDDQAVADLNDRGDALRNALTEAGVAVSGSGSLTRLREPLDLGELWWAAYERGVMLGTNGLLALSTAMSADDLEAIERACVDAVHALRGRN</sequence>
<dbReference type="Gene3D" id="3.90.1150.10">
    <property type="entry name" value="Aspartate Aminotransferase, domain 1"/>
    <property type="match status" value="1"/>
</dbReference>
<dbReference type="AlphaFoldDB" id="A0A2U1SY14"/>
<gene>
    <name evidence="4" type="ORF">DF220_00510</name>
</gene>
<dbReference type="GO" id="GO:0030170">
    <property type="term" value="F:pyridoxal phosphate binding"/>
    <property type="evidence" value="ECO:0007669"/>
    <property type="project" value="InterPro"/>
</dbReference>
<comment type="similarity">
    <text evidence="3">Belongs to the class-III pyridoxal-phosphate-dependent aminotransferase family.</text>
</comment>
<dbReference type="Proteomes" id="UP000244978">
    <property type="component" value="Unassembled WGS sequence"/>
</dbReference>
<dbReference type="RefSeq" id="WP_108996685.1">
    <property type="nucleotide sequence ID" value="NZ_QEEX01000001.1"/>
</dbReference>
<evidence type="ECO:0000313" key="4">
    <source>
        <dbReference type="EMBL" id="PWB96492.1"/>
    </source>
</evidence>
<dbReference type="PANTHER" id="PTHR43713:SF3">
    <property type="entry name" value="GLUTAMATE-1-SEMIALDEHYDE 2,1-AMINOMUTASE 1, CHLOROPLASTIC-RELATED"/>
    <property type="match status" value="1"/>
</dbReference>
<dbReference type="InterPro" id="IPR015424">
    <property type="entry name" value="PyrdxlP-dep_Trfase"/>
</dbReference>
<dbReference type="InterPro" id="IPR015422">
    <property type="entry name" value="PyrdxlP-dep_Trfase_small"/>
</dbReference>
<keyword evidence="5" id="KW-1185">Reference proteome</keyword>
<keyword evidence="4" id="KW-0808">Transferase</keyword>
<dbReference type="InterPro" id="IPR005814">
    <property type="entry name" value="Aminotrans_3"/>
</dbReference>
<keyword evidence="2 3" id="KW-0663">Pyridoxal phosphate</keyword>
<dbReference type="InterPro" id="IPR015421">
    <property type="entry name" value="PyrdxlP-dep_Trfase_major"/>
</dbReference>
<reference evidence="5" key="1">
    <citation type="submission" date="2018-04" db="EMBL/GenBank/DDBJ databases">
        <authorList>
            <person name="Liu S."/>
            <person name="Wang Z."/>
            <person name="Li J."/>
        </authorList>
    </citation>
    <scope>NUCLEOTIDE SEQUENCE [LARGE SCALE GENOMIC DNA]</scope>
    <source>
        <strain evidence="5">S1194</strain>
    </source>
</reference>
<accession>A0A2U1SY14</accession>
<dbReference type="SUPFAM" id="SSF53383">
    <property type="entry name" value="PLP-dependent transferases"/>
    <property type="match status" value="1"/>
</dbReference>
<evidence type="ECO:0000313" key="5">
    <source>
        <dbReference type="Proteomes" id="UP000244978"/>
    </source>
</evidence>
<protein>
    <submittedName>
        <fullName evidence="4">Class III aminotransferase</fullName>
    </submittedName>
</protein>
<comment type="cofactor">
    <cofactor evidence="1">
        <name>pyridoxal 5'-phosphate</name>
        <dbReference type="ChEBI" id="CHEBI:597326"/>
    </cofactor>
</comment>